<dbReference type="KEGG" id="ppsc:EHS13_07345"/>
<dbReference type="Proteomes" id="UP000426246">
    <property type="component" value="Chromosome"/>
</dbReference>
<reference evidence="2" key="1">
    <citation type="submission" date="2018-11" db="EMBL/GenBank/DDBJ databases">
        <title>Complete genome sequence of Paenibacillus sp. ML311-T8.</title>
        <authorList>
            <person name="Nam Y.-D."/>
            <person name="Kang J."/>
            <person name="Chung W.-H."/>
            <person name="Park Y.S."/>
        </authorList>
    </citation>
    <scope>NUCLEOTIDE SEQUENCE [LARGE SCALE GENOMIC DNA]</scope>
    <source>
        <strain evidence="2">ML311-T8</strain>
    </source>
</reference>
<evidence type="ECO:0000313" key="2">
    <source>
        <dbReference type="Proteomes" id="UP000426246"/>
    </source>
</evidence>
<dbReference type="SUPFAM" id="SSF53850">
    <property type="entry name" value="Periplasmic binding protein-like II"/>
    <property type="match status" value="1"/>
</dbReference>
<gene>
    <name evidence="1" type="ORF">EHS13_07345</name>
</gene>
<dbReference type="AlphaFoldDB" id="A0A6B8RG59"/>
<dbReference type="OrthoDB" id="9811622at2"/>
<proteinExistence type="predicted"/>
<dbReference type="Gene3D" id="3.40.190.10">
    <property type="entry name" value="Periplasmic binding protein-like II"/>
    <property type="match status" value="2"/>
</dbReference>
<dbReference type="Pfam" id="PF13416">
    <property type="entry name" value="SBP_bac_8"/>
    <property type="match status" value="1"/>
</dbReference>
<accession>A0A6B8RG59</accession>
<name>A0A6B8RG59_9BACL</name>
<dbReference type="EMBL" id="CP034235">
    <property type="protein sequence ID" value="QGQ94714.1"/>
    <property type="molecule type" value="Genomic_DNA"/>
</dbReference>
<sequence length="382" mass="43620">MIKKLRGITWNHTRGYVSVVATSQRYMELHQDVEITWDKRSLQHFADYPIQELAEKYDLLIIDHPWAGFAADKNILVPLEQKLPQAFMENQAANSVGQSHMSYNFAGLQTALAIDAATPIATYRPDLFAKADVAIPETWEDLLSLAKQKKVAFAGIPIDTLMQFYMLCVTQGEEPFGNSENFISFEMGQKVLEQLRELTSFCTEEMLDWNPIKVYEAMSTREDIYYCPFAYGYSNYSRRGYAKNLLLSTDMVSIGEYGKLQSTLGGTGLAISTHCDQLDTALDYAMFTTSSDIQKTLYYESGGQPGHREAWLDEEVNRQTSNYYSNTLPALDRAYMRPRYSGYFHFQDHAGDIVRDYIRYGGSAKEIIANLDTLYRESLKEK</sequence>
<evidence type="ECO:0000313" key="1">
    <source>
        <dbReference type="EMBL" id="QGQ94714.1"/>
    </source>
</evidence>
<protein>
    <submittedName>
        <fullName evidence="1">Extracellular solute-binding protein</fullName>
    </submittedName>
</protein>
<dbReference type="RefSeq" id="WP_155699720.1">
    <property type="nucleotide sequence ID" value="NZ_CP034235.1"/>
</dbReference>
<keyword evidence="2" id="KW-1185">Reference proteome</keyword>
<organism evidence="1 2">
    <name type="scientific">Paenibacillus psychroresistens</name>
    <dbReference type="NCBI Taxonomy" id="1778678"/>
    <lineage>
        <taxon>Bacteria</taxon>
        <taxon>Bacillati</taxon>
        <taxon>Bacillota</taxon>
        <taxon>Bacilli</taxon>
        <taxon>Bacillales</taxon>
        <taxon>Paenibacillaceae</taxon>
        <taxon>Paenibacillus</taxon>
    </lineage>
</organism>
<dbReference type="InterPro" id="IPR006059">
    <property type="entry name" value="SBP"/>
</dbReference>